<comment type="caution">
    <text evidence="9">The sequence shown here is derived from an EMBL/GenBank/DDBJ whole genome shotgun (WGS) entry which is preliminary data.</text>
</comment>
<dbReference type="InterPro" id="IPR036388">
    <property type="entry name" value="WH-like_DNA-bd_sf"/>
</dbReference>
<dbReference type="CDD" id="cd06171">
    <property type="entry name" value="Sigma70_r4"/>
    <property type="match status" value="1"/>
</dbReference>
<keyword evidence="1" id="KW-0805">Transcription regulation</keyword>
<dbReference type="PANTHER" id="PTHR30385">
    <property type="entry name" value="SIGMA FACTOR F FLAGELLAR"/>
    <property type="match status" value="1"/>
</dbReference>
<protein>
    <submittedName>
        <fullName evidence="9">RNA polymerase sigma-B factor</fullName>
    </submittedName>
</protein>
<dbReference type="InterPro" id="IPR014284">
    <property type="entry name" value="RNA_pol_sigma-70_dom"/>
</dbReference>
<dbReference type="GO" id="GO:0003677">
    <property type="term" value="F:DNA binding"/>
    <property type="evidence" value="ECO:0007669"/>
    <property type="project" value="UniProtKB-KW"/>
</dbReference>
<keyword evidence="3" id="KW-0238">DNA-binding</keyword>
<dbReference type="InterPro" id="IPR014322">
    <property type="entry name" value="RNA_pol_sigma-B/F/G"/>
</dbReference>
<dbReference type="Proteomes" id="UP000295680">
    <property type="component" value="Unassembled WGS sequence"/>
</dbReference>
<dbReference type="GO" id="GO:0016987">
    <property type="term" value="F:sigma factor activity"/>
    <property type="evidence" value="ECO:0007669"/>
    <property type="project" value="UniProtKB-KW"/>
</dbReference>
<feature type="region of interest" description="Disordered" evidence="5">
    <location>
        <begin position="1"/>
        <end position="40"/>
    </location>
</feature>
<evidence type="ECO:0000256" key="5">
    <source>
        <dbReference type="SAM" id="MobiDB-lite"/>
    </source>
</evidence>
<dbReference type="GO" id="GO:0006352">
    <property type="term" value="P:DNA-templated transcription initiation"/>
    <property type="evidence" value="ECO:0007669"/>
    <property type="project" value="InterPro"/>
</dbReference>
<evidence type="ECO:0000256" key="4">
    <source>
        <dbReference type="ARBA" id="ARBA00023163"/>
    </source>
</evidence>
<dbReference type="InterPro" id="IPR013325">
    <property type="entry name" value="RNA_pol_sigma_r2"/>
</dbReference>
<dbReference type="NCBIfam" id="TIGR02937">
    <property type="entry name" value="sigma70-ECF"/>
    <property type="match status" value="1"/>
</dbReference>
<dbReference type="InterPro" id="IPR007630">
    <property type="entry name" value="RNA_pol_sigma70_r4"/>
</dbReference>
<keyword evidence="2" id="KW-0731">Sigma factor</keyword>
<dbReference type="PANTHER" id="PTHR30385:SF4">
    <property type="entry name" value="RNA POLYMERASE SIGMA-E FACTOR"/>
    <property type="match status" value="1"/>
</dbReference>
<name>A0A4R2JC83_9PSEU</name>
<feature type="domain" description="RNA polymerase sigma-70 region 2" evidence="7">
    <location>
        <begin position="86"/>
        <end position="155"/>
    </location>
</feature>
<evidence type="ECO:0000313" key="10">
    <source>
        <dbReference type="Proteomes" id="UP000295680"/>
    </source>
</evidence>
<organism evidence="9 10">
    <name type="scientific">Actinocrispum wychmicini</name>
    <dbReference type="NCBI Taxonomy" id="1213861"/>
    <lineage>
        <taxon>Bacteria</taxon>
        <taxon>Bacillati</taxon>
        <taxon>Actinomycetota</taxon>
        <taxon>Actinomycetes</taxon>
        <taxon>Pseudonocardiales</taxon>
        <taxon>Pseudonocardiaceae</taxon>
        <taxon>Actinocrispum</taxon>
    </lineage>
</organism>
<feature type="domain" description="RNA polymerase sigma-70 region 4" evidence="8">
    <location>
        <begin position="250"/>
        <end position="299"/>
    </location>
</feature>
<dbReference type="SUPFAM" id="SSF88946">
    <property type="entry name" value="Sigma2 domain of RNA polymerase sigma factors"/>
    <property type="match status" value="1"/>
</dbReference>
<evidence type="ECO:0000259" key="6">
    <source>
        <dbReference type="Pfam" id="PF04539"/>
    </source>
</evidence>
<evidence type="ECO:0000313" key="9">
    <source>
        <dbReference type="EMBL" id="TCO54348.1"/>
    </source>
</evidence>
<dbReference type="Pfam" id="PF04542">
    <property type="entry name" value="Sigma70_r2"/>
    <property type="match status" value="1"/>
</dbReference>
<proteinExistence type="predicted"/>
<dbReference type="SUPFAM" id="SSF88659">
    <property type="entry name" value="Sigma3 and sigma4 domains of RNA polymerase sigma factors"/>
    <property type="match status" value="2"/>
</dbReference>
<dbReference type="Gene3D" id="1.10.10.10">
    <property type="entry name" value="Winged helix-like DNA-binding domain superfamily/Winged helix DNA-binding domain"/>
    <property type="match status" value="2"/>
</dbReference>
<evidence type="ECO:0000256" key="3">
    <source>
        <dbReference type="ARBA" id="ARBA00023125"/>
    </source>
</evidence>
<dbReference type="Gene3D" id="1.20.120.1810">
    <property type="match status" value="1"/>
</dbReference>
<reference evidence="9 10" key="1">
    <citation type="submission" date="2019-03" db="EMBL/GenBank/DDBJ databases">
        <title>Genomic Encyclopedia of Type Strains, Phase IV (KMG-IV): sequencing the most valuable type-strain genomes for metagenomic binning, comparative biology and taxonomic classification.</title>
        <authorList>
            <person name="Goeker M."/>
        </authorList>
    </citation>
    <scope>NUCLEOTIDE SEQUENCE [LARGE SCALE GENOMIC DNA]</scope>
    <source>
        <strain evidence="9 10">DSM 45934</strain>
    </source>
</reference>
<gene>
    <name evidence="9" type="ORF">EV192_109329</name>
</gene>
<dbReference type="EMBL" id="SLWS01000009">
    <property type="protein sequence ID" value="TCO54348.1"/>
    <property type="molecule type" value="Genomic_DNA"/>
</dbReference>
<dbReference type="Pfam" id="PF04539">
    <property type="entry name" value="Sigma70_r3"/>
    <property type="match status" value="1"/>
</dbReference>
<dbReference type="NCBIfam" id="TIGR02980">
    <property type="entry name" value="SigBFG"/>
    <property type="match status" value="1"/>
</dbReference>
<dbReference type="AlphaFoldDB" id="A0A4R2JC83"/>
<dbReference type="InterPro" id="IPR000943">
    <property type="entry name" value="RNA_pol_sigma70"/>
</dbReference>
<dbReference type="InterPro" id="IPR007624">
    <property type="entry name" value="RNA_pol_sigma70_r3"/>
</dbReference>
<evidence type="ECO:0000256" key="1">
    <source>
        <dbReference type="ARBA" id="ARBA00023015"/>
    </source>
</evidence>
<dbReference type="PRINTS" id="PR00046">
    <property type="entry name" value="SIGMA70FCT"/>
</dbReference>
<sequence>MTRPVTGYPGGDNDTAVENTAAASSAATPSGQLCRPNPSIRTEGVIPLPVQEKERLDEYGEFRPLFHQLADDSVPEARRVTIRNRLVVEHLPVAEHIARKFRNRGQPVDDLAQVAKVGLIHAVDRFDPGRGSDFLSFAVPTITGEVRRYFRDATWAIRVPRRLKELNAAITACAGQLSQELGRAPRPREIAKRLNVPIEDVHEGLQVSFAYHTSSLDTSADEETQHTGATMGHTDKRLDLVENREALYPALAALPKREASIVAMRFFGDMTQSQIAQRVGISQMHVSRLLAASLQKLRHTIMDDQAAN</sequence>
<dbReference type="InterPro" id="IPR013324">
    <property type="entry name" value="RNA_pol_sigma_r3/r4-like"/>
</dbReference>
<accession>A0A4R2JC83</accession>
<keyword evidence="10" id="KW-1185">Reference proteome</keyword>
<dbReference type="Pfam" id="PF04545">
    <property type="entry name" value="Sigma70_r4"/>
    <property type="match status" value="1"/>
</dbReference>
<evidence type="ECO:0000256" key="2">
    <source>
        <dbReference type="ARBA" id="ARBA00023082"/>
    </source>
</evidence>
<evidence type="ECO:0000259" key="8">
    <source>
        <dbReference type="Pfam" id="PF04545"/>
    </source>
</evidence>
<dbReference type="InterPro" id="IPR007627">
    <property type="entry name" value="RNA_pol_sigma70_r2"/>
</dbReference>
<feature type="domain" description="RNA polymerase sigma-70 region 3" evidence="6">
    <location>
        <begin position="167"/>
        <end position="226"/>
    </location>
</feature>
<keyword evidence="4" id="KW-0804">Transcription</keyword>
<evidence type="ECO:0000259" key="7">
    <source>
        <dbReference type="Pfam" id="PF04542"/>
    </source>
</evidence>